<feature type="compositionally biased region" description="Basic and acidic residues" evidence="1">
    <location>
        <begin position="82"/>
        <end position="94"/>
    </location>
</feature>
<feature type="non-terminal residue" evidence="2">
    <location>
        <position position="1"/>
    </location>
</feature>
<proteinExistence type="predicted"/>
<dbReference type="Proteomes" id="UP001488838">
    <property type="component" value="Unassembled WGS sequence"/>
</dbReference>
<feature type="region of interest" description="Disordered" evidence="1">
    <location>
        <begin position="61"/>
        <end position="97"/>
    </location>
</feature>
<keyword evidence="3" id="KW-1185">Reference proteome</keyword>
<accession>A0AAW0IBA9</accession>
<sequence>TKSVAVPPTVALLSTDQRCYGSAAGRDAEAEARTSPFVKRWGDVHPTSSCPDPRTGSWVLVGGIPTPYPGGRGTKSPLHSSRRNEEPRAPETPKHFVPAGSCLLPQCEQQKGQEKEKHPGPLLKPSAISLTALTLVCFGALDFDLMERGTTCLPEDAVLSDARDGAPCRRAVSGRYIT</sequence>
<reference evidence="2 3" key="1">
    <citation type="journal article" date="2023" name="bioRxiv">
        <title>Conserved and derived expression patterns and positive selection on dental genes reveal complex evolutionary context of ever-growing rodent molars.</title>
        <authorList>
            <person name="Calamari Z.T."/>
            <person name="Song A."/>
            <person name="Cohen E."/>
            <person name="Akter M."/>
            <person name="Roy R.D."/>
            <person name="Hallikas O."/>
            <person name="Christensen M.M."/>
            <person name="Li P."/>
            <person name="Marangoni P."/>
            <person name="Jernvall J."/>
            <person name="Klein O.D."/>
        </authorList>
    </citation>
    <scope>NUCLEOTIDE SEQUENCE [LARGE SCALE GENOMIC DNA]</scope>
    <source>
        <strain evidence="2">V071</strain>
    </source>
</reference>
<protein>
    <submittedName>
        <fullName evidence="2">Uncharacterized protein</fullName>
    </submittedName>
</protein>
<comment type="caution">
    <text evidence="2">The sequence shown here is derived from an EMBL/GenBank/DDBJ whole genome shotgun (WGS) entry which is preliminary data.</text>
</comment>
<gene>
    <name evidence="2" type="ORF">U0070_016831</name>
</gene>
<dbReference type="AlphaFoldDB" id="A0AAW0IBA9"/>
<evidence type="ECO:0000313" key="2">
    <source>
        <dbReference type="EMBL" id="KAK7811759.1"/>
    </source>
</evidence>
<dbReference type="EMBL" id="JBBHLL010000165">
    <property type="protein sequence ID" value="KAK7811759.1"/>
    <property type="molecule type" value="Genomic_DNA"/>
</dbReference>
<evidence type="ECO:0000313" key="3">
    <source>
        <dbReference type="Proteomes" id="UP001488838"/>
    </source>
</evidence>
<name>A0AAW0IBA9_MYOGA</name>
<organism evidence="2 3">
    <name type="scientific">Myodes glareolus</name>
    <name type="common">Bank vole</name>
    <name type="synonym">Clethrionomys glareolus</name>
    <dbReference type="NCBI Taxonomy" id="447135"/>
    <lineage>
        <taxon>Eukaryota</taxon>
        <taxon>Metazoa</taxon>
        <taxon>Chordata</taxon>
        <taxon>Craniata</taxon>
        <taxon>Vertebrata</taxon>
        <taxon>Euteleostomi</taxon>
        <taxon>Mammalia</taxon>
        <taxon>Eutheria</taxon>
        <taxon>Euarchontoglires</taxon>
        <taxon>Glires</taxon>
        <taxon>Rodentia</taxon>
        <taxon>Myomorpha</taxon>
        <taxon>Muroidea</taxon>
        <taxon>Cricetidae</taxon>
        <taxon>Arvicolinae</taxon>
        <taxon>Myodes</taxon>
    </lineage>
</organism>
<evidence type="ECO:0000256" key="1">
    <source>
        <dbReference type="SAM" id="MobiDB-lite"/>
    </source>
</evidence>